<keyword evidence="3" id="KW-1185">Reference proteome</keyword>
<organism evidence="2 3">
    <name type="scientific">Linnemannia gamsii</name>
    <dbReference type="NCBI Taxonomy" id="64522"/>
    <lineage>
        <taxon>Eukaryota</taxon>
        <taxon>Fungi</taxon>
        <taxon>Fungi incertae sedis</taxon>
        <taxon>Mucoromycota</taxon>
        <taxon>Mortierellomycotina</taxon>
        <taxon>Mortierellomycetes</taxon>
        <taxon>Mortierellales</taxon>
        <taxon>Mortierellaceae</taxon>
        <taxon>Linnemannia</taxon>
    </lineage>
</organism>
<gene>
    <name evidence="2" type="ORF">BGZ97_010222</name>
</gene>
<evidence type="ECO:0000256" key="1">
    <source>
        <dbReference type="SAM" id="MobiDB-lite"/>
    </source>
</evidence>
<evidence type="ECO:0000313" key="2">
    <source>
        <dbReference type="EMBL" id="KAG0275774.1"/>
    </source>
</evidence>
<dbReference type="EMBL" id="JAAAIN010005177">
    <property type="protein sequence ID" value="KAG0275774.1"/>
    <property type="molecule type" value="Genomic_DNA"/>
</dbReference>
<protein>
    <submittedName>
        <fullName evidence="2">Uncharacterized protein</fullName>
    </submittedName>
</protein>
<dbReference type="Proteomes" id="UP000823405">
    <property type="component" value="Unassembled WGS sequence"/>
</dbReference>
<dbReference type="AlphaFoldDB" id="A0A9P6QPL0"/>
<proteinExistence type="predicted"/>
<evidence type="ECO:0000313" key="3">
    <source>
        <dbReference type="Proteomes" id="UP000823405"/>
    </source>
</evidence>
<name>A0A9P6QPL0_9FUNG</name>
<reference evidence="2" key="1">
    <citation type="journal article" date="2020" name="Fungal Divers.">
        <title>Resolving the Mortierellaceae phylogeny through synthesis of multi-gene phylogenetics and phylogenomics.</title>
        <authorList>
            <person name="Vandepol N."/>
            <person name="Liber J."/>
            <person name="Desiro A."/>
            <person name="Na H."/>
            <person name="Kennedy M."/>
            <person name="Barry K."/>
            <person name="Grigoriev I.V."/>
            <person name="Miller A.N."/>
            <person name="O'Donnell K."/>
            <person name="Stajich J.E."/>
            <person name="Bonito G."/>
        </authorList>
    </citation>
    <scope>NUCLEOTIDE SEQUENCE</scope>
    <source>
        <strain evidence="2">NVP60</strain>
    </source>
</reference>
<accession>A0A9P6QPL0</accession>
<sequence length="129" mass="14934">MSQEAAHPSLEKEVSRFETMLNITHYIDGDPAMEKAETAAERQRITAHRDAITDVERKIQDCFCDRIKLKDADDDRDLKGFGPRDLMPKEKDKDEDNDKHKKKKTNPGGHFYMPIRGRGELDVEMLYTP</sequence>
<comment type="caution">
    <text evidence="2">The sequence shown here is derived from an EMBL/GenBank/DDBJ whole genome shotgun (WGS) entry which is preliminary data.</text>
</comment>
<feature type="region of interest" description="Disordered" evidence="1">
    <location>
        <begin position="73"/>
        <end position="115"/>
    </location>
</feature>
<feature type="compositionally biased region" description="Basic and acidic residues" evidence="1">
    <location>
        <begin position="86"/>
        <end position="99"/>
    </location>
</feature>
<feature type="non-terminal residue" evidence="2">
    <location>
        <position position="1"/>
    </location>
</feature>